<dbReference type="Proteomes" id="UP000317243">
    <property type="component" value="Unassembled WGS sequence"/>
</dbReference>
<evidence type="ECO:0000313" key="3">
    <source>
        <dbReference type="Proteomes" id="UP000317243"/>
    </source>
</evidence>
<keyword evidence="1" id="KW-0472">Membrane</keyword>
<feature type="transmembrane region" description="Helical" evidence="1">
    <location>
        <begin position="345"/>
        <end position="365"/>
    </location>
</feature>
<accession>A0A5C5VTI7</accession>
<dbReference type="EMBL" id="SIHI01000042">
    <property type="protein sequence ID" value="TWT41660.1"/>
    <property type="molecule type" value="Genomic_DNA"/>
</dbReference>
<keyword evidence="1" id="KW-0812">Transmembrane</keyword>
<sequence>MVVPQMVVPQMVVPQMVVPQMVVPQMVVPQMVVPQMVGPQMVGPVWGCRLRSARTHFPDCRCSYPSFASPEMDPPAHWTDLLRFPVSRDQHPHSVPVVHRRMRFQVDCFHRLPERMDRLRCCRFVLRLVIRNSCSNLILQSQTPYFEGSPLGIPRLAETVNRKAHSLHCQWNRVRFPAACPDWPVGWNQDSSRRMDGSETVPAGWAVPVDLMGHRKPPDLEAKPLDSRGDFDRLHLLKKENPPTLGRLAIPDLSKLDRFVIVPADRQKVDRIPKTRQSRNGLLMWKTVDLEAAPAAQRNPHPMRIPLDSLHSISEVHEGLRRLQHVFDFLVCDSQTLNRSGSPALVIRFAALSIGQIGCLLRLFLFRLLLTVDRLNCRLEMSVQLIVSSRPDHRWKIRNRSSRRFSVLSSRLQTDHSDWIPLAGAVLLLRSPFQ</sequence>
<name>A0A5C5VTI7_9PLAN</name>
<dbReference type="AlphaFoldDB" id="A0A5C5VTI7"/>
<reference evidence="2 3" key="1">
    <citation type="submission" date="2019-02" db="EMBL/GenBank/DDBJ databases">
        <title>Deep-cultivation of Planctomycetes and their phenomic and genomic characterization uncovers novel biology.</title>
        <authorList>
            <person name="Wiegand S."/>
            <person name="Jogler M."/>
            <person name="Boedeker C."/>
            <person name="Pinto D."/>
            <person name="Vollmers J."/>
            <person name="Rivas-Marin E."/>
            <person name="Kohn T."/>
            <person name="Peeters S.H."/>
            <person name="Heuer A."/>
            <person name="Rast P."/>
            <person name="Oberbeckmann S."/>
            <person name="Bunk B."/>
            <person name="Jeske O."/>
            <person name="Meyerdierks A."/>
            <person name="Storesund J.E."/>
            <person name="Kallscheuer N."/>
            <person name="Luecker S."/>
            <person name="Lage O.M."/>
            <person name="Pohl T."/>
            <person name="Merkel B.J."/>
            <person name="Hornburger P."/>
            <person name="Mueller R.-W."/>
            <person name="Bruemmer F."/>
            <person name="Labrenz M."/>
            <person name="Spormann A.M."/>
            <person name="Op Den Camp H."/>
            <person name="Overmann J."/>
            <person name="Amann R."/>
            <person name="Jetten M.S.M."/>
            <person name="Mascher T."/>
            <person name="Medema M.H."/>
            <person name="Devos D.P."/>
            <person name="Kaster A.-K."/>
            <person name="Ovreas L."/>
            <person name="Rohde M."/>
            <person name="Galperin M.Y."/>
            <person name="Jogler C."/>
        </authorList>
    </citation>
    <scope>NUCLEOTIDE SEQUENCE [LARGE SCALE GENOMIC DNA]</scope>
    <source>
        <strain evidence="2 3">KOR42</strain>
    </source>
</reference>
<organism evidence="2 3">
    <name type="scientific">Thalassoglobus neptunius</name>
    <dbReference type="NCBI Taxonomy" id="1938619"/>
    <lineage>
        <taxon>Bacteria</taxon>
        <taxon>Pseudomonadati</taxon>
        <taxon>Planctomycetota</taxon>
        <taxon>Planctomycetia</taxon>
        <taxon>Planctomycetales</taxon>
        <taxon>Planctomycetaceae</taxon>
        <taxon>Thalassoglobus</taxon>
    </lineage>
</organism>
<evidence type="ECO:0000256" key="1">
    <source>
        <dbReference type="SAM" id="Phobius"/>
    </source>
</evidence>
<gene>
    <name evidence="2" type="ORF">KOR42_47550</name>
</gene>
<comment type="caution">
    <text evidence="2">The sequence shown here is derived from an EMBL/GenBank/DDBJ whole genome shotgun (WGS) entry which is preliminary data.</text>
</comment>
<keyword evidence="3" id="KW-1185">Reference proteome</keyword>
<evidence type="ECO:0000313" key="2">
    <source>
        <dbReference type="EMBL" id="TWT41660.1"/>
    </source>
</evidence>
<keyword evidence="1" id="KW-1133">Transmembrane helix</keyword>
<proteinExistence type="predicted"/>
<protein>
    <submittedName>
        <fullName evidence="2">Uncharacterized protein</fullName>
    </submittedName>
</protein>